<feature type="domain" description="TPM" evidence="3">
    <location>
        <begin position="42"/>
        <end position="165"/>
    </location>
</feature>
<feature type="transmembrane region" description="Helical" evidence="1">
    <location>
        <begin position="182"/>
        <end position="204"/>
    </location>
</feature>
<dbReference type="PANTHER" id="PTHR30373">
    <property type="entry name" value="UPF0603 PROTEIN YGCG"/>
    <property type="match status" value="1"/>
</dbReference>
<protein>
    <recommendedName>
        <fullName evidence="3">TPM domain-containing protein</fullName>
    </recommendedName>
</protein>
<evidence type="ECO:0000256" key="2">
    <source>
        <dbReference type="SAM" id="SignalP"/>
    </source>
</evidence>
<organism evidence="4 5">
    <name type="scientific">Alistipes inops</name>
    <dbReference type="NCBI Taxonomy" id="1501391"/>
    <lineage>
        <taxon>Bacteria</taxon>
        <taxon>Pseudomonadati</taxon>
        <taxon>Bacteroidota</taxon>
        <taxon>Bacteroidia</taxon>
        <taxon>Bacteroidales</taxon>
        <taxon>Rikenellaceae</taxon>
        <taxon>Alistipes</taxon>
    </lineage>
</organism>
<dbReference type="Gene3D" id="3.10.310.50">
    <property type="match status" value="1"/>
</dbReference>
<keyword evidence="5" id="KW-1185">Reference proteome</keyword>
<accession>A0ABR4YKA6</accession>
<gene>
    <name evidence="4" type="ORF">LG35_04970</name>
</gene>
<dbReference type="Pfam" id="PF04536">
    <property type="entry name" value="TPM_phosphatase"/>
    <property type="match status" value="1"/>
</dbReference>
<name>A0ABR4YKA6_9BACT</name>
<feature type="signal peptide" evidence="2">
    <location>
        <begin position="1"/>
        <end position="24"/>
    </location>
</feature>
<evidence type="ECO:0000313" key="5">
    <source>
        <dbReference type="Proteomes" id="UP000030889"/>
    </source>
</evidence>
<reference evidence="4 5" key="1">
    <citation type="submission" date="2014-09" db="EMBL/GenBank/DDBJ databases">
        <title>Alistipes sp. 627, sp. nov., a novel member of the family Rikenellaceae isolated from human faeces.</title>
        <authorList>
            <person name="Shkoporov A.N."/>
            <person name="Chaplin A.V."/>
            <person name="Motuzova O.V."/>
            <person name="Kafarskaia L.I."/>
            <person name="Khokhlova E.V."/>
            <person name="Efimov B.A."/>
        </authorList>
    </citation>
    <scope>NUCLEOTIDE SEQUENCE [LARGE SCALE GENOMIC DNA]</scope>
    <source>
        <strain evidence="4 5">627</strain>
    </source>
</reference>
<proteinExistence type="predicted"/>
<keyword evidence="1" id="KW-0472">Membrane</keyword>
<comment type="caution">
    <text evidence="4">The sequence shown here is derived from an EMBL/GenBank/DDBJ whole genome shotgun (WGS) entry which is preliminary data.</text>
</comment>
<evidence type="ECO:0000256" key="1">
    <source>
        <dbReference type="SAM" id="Phobius"/>
    </source>
</evidence>
<dbReference type="PANTHER" id="PTHR30373:SF2">
    <property type="entry name" value="UPF0603 PROTEIN YGCG"/>
    <property type="match status" value="1"/>
</dbReference>
<dbReference type="EMBL" id="JRGF01000005">
    <property type="protein sequence ID" value="KHE42253.1"/>
    <property type="molecule type" value="Genomic_DNA"/>
</dbReference>
<keyword evidence="1" id="KW-0812">Transmembrane</keyword>
<evidence type="ECO:0000313" key="4">
    <source>
        <dbReference type="EMBL" id="KHE42253.1"/>
    </source>
</evidence>
<dbReference type="InterPro" id="IPR007621">
    <property type="entry name" value="TPM_dom"/>
</dbReference>
<evidence type="ECO:0000259" key="3">
    <source>
        <dbReference type="Pfam" id="PF04536"/>
    </source>
</evidence>
<keyword evidence="2" id="KW-0732">Signal</keyword>
<sequence>MRKLFVILLFAFCAANTLFGSSRAYRVEDIPNVQAADRTRFVSNPDGLLSQSAVYRIDTMLYSLKESGRAQVVVVAVNSIGDEVPFDFLQQLVTRWGVGRKEADDGLGILLVVDQGAIEIQTGYGLEGDLPDALLKRIINNYMLPAFRERDWDRGMTEGVAAIAGVLNGRPPAELSEDDGGAIGMLFFFFGVPLLVIIIALVFAGRCPRCHKRTLKRVGTEVISRTRNEVVEETTYVCRNCGYVVKRRSSDHSGGGGTGGMIIGGGLGGMLGGMGGHGGGFGGGFGGGSFGGGGARGSF</sequence>
<feature type="chain" id="PRO_5046578130" description="TPM domain-containing protein" evidence="2">
    <location>
        <begin position="25"/>
        <end position="299"/>
    </location>
</feature>
<dbReference type="Proteomes" id="UP000030889">
    <property type="component" value="Unassembled WGS sequence"/>
</dbReference>
<dbReference type="RefSeq" id="WP_035472801.1">
    <property type="nucleotide sequence ID" value="NZ_JRGF01000005.1"/>
</dbReference>
<keyword evidence="1" id="KW-1133">Transmembrane helix</keyword>